<comment type="caution">
    <text evidence="1">The sequence shown here is derived from an EMBL/GenBank/DDBJ whole genome shotgun (WGS) entry which is preliminary data.</text>
</comment>
<accession>A0AAV4XLB8</accession>
<organism evidence="1 2">
    <name type="scientific">Caerostris extrusa</name>
    <name type="common">Bark spider</name>
    <name type="synonym">Caerostris bankana</name>
    <dbReference type="NCBI Taxonomy" id="172846"/>
    <lineage>
        <taxon>Eukaryota</taxon>
        <taxon>Metazoa</taxon>
        <taxon>Ecdysozoa</taxon>
        <taxon>Arthropoda</taxon>
        <taxon>Chelicerata</taxon>
        <taxon>Arachnida</taxon>
        <taxon>Araneae</taxon>
        <taxon>Araneomorphae</taxon>
        <taxon>Entelegynae</taxon>
        <taxon>Araneoidea</taxon>
        <taxon>Araneidae</taxon>
        <taxon>Caerostris</taxon>
    </lineage>
</organism>
<name>A0AAV4XLB8_CAEEX</name>
<protein>
    <submittedName>
        <fullName evidence="1">Uncharacterized protein</fullName>
    </submittedName>
</protein>
<proteinExistence type="predicted"/>
<reference evidence="1 2" key="1">
    <citation type="submission" date="2021-06" db="EMBL/GenBank/DDBJ databases">
        <title>Caerostris extrusa draft genome.</title>
        <authorList>
            <person name="Kono N."/>
            <person name="Arakawa K."/>
        </authorList>
    </citation>
    <scope>NUCLEOTIDE SEQUENCE [LARGE SCALE GENOMIC DNA]</scope>
</reference>
<evidence type="ECO:0000313" key="1">
    <source>
        <dbReference type="EMBL" id="GIY95462.1"/>
    </source>
</evidence>
<gene>
    <name evidence="1" type="ORF">CEXT_723271</name>
</gene>
<evidence type="ECO:0000313" key="2">
    <source>
        <dbReference type="Proteomes" id="UP001054945"/>
    </source>
</evidence>
<dbReference type="EMBL" id="BPLR01000526">
    <property type="protein sequence ID" value="GIY95462.1"/>
    <property type="molecule type" value="Genomic_DNA"/>
</dbReference>
<dbReference type="Proteomes" id="UP001054945">
    <property type="component" value="Unassembled WGS sequence"/>
</dbReference>
<dbReference type="AlphaFoldDB" id="A0AAV4XLB8"/>
<keyword evidence="2" id="KW-1185">Reference proteome</keyword>
<sequence length="100" mass="12029">MIHPIINTREETGNRCYHFMLKLSEDEEIELQLSCQINLRSQSQTKKPLRSDDYVMKTESFTCEKNPETYQEAIENQEHKSWRKTMENKMTSLKQNQTRE</sequence>